<proteinExistence type="predicted"/>
<dbReference type="Pfam" id="PF05076">
    <property type="entry name" value="SUFU"/>
    <property type="match status" value="1"/>
</dbReference>
<dbReference type="Proteomes" id="UP000073485">
    <property type="component" value="Unassembled WGS sequence"/>
</dbReference>
<accession>A0A116LXM0</accession>
<dbReference type="EMBL" id="FILL01000033">
    <property type="protein sequence ID" value="CYX93921.1"/>
    <property type="molecule type" value="Genomic_DNA"/>
</dbReference>
<evidence type="ECO:0000313" key="3">
    <source>
        <dbReference type="EMBL" id="CYX93921.1"/>
    </source>
</evidence>
<dbReference type="EMBL" id="FIGO01000022">
    <property type="protein sequence ID" value="CYV16641.1"/>
    <property type="molecule type" value="Genomic_DNA"/>
</dbReference>
<dbReference type="AlphaFoldDB" id="A0A116LXM0"/>
<evidence type="ECO:0000313" key="4">
    <source>
        <dbReference type="Proteomes" id="UP000072353"/>
    </source>
</evidence>
<evidence type="ECO:0000313" key="5">
    <source>
        <dbReference type="Proteomes" id="UP000073485"/>
    </source>
</evidence>
<evidence type="ECO:0000313" key="2">
    <source>
        <dbReference type="EMBL" id="CYV16641.1"/>
    </source>
</evidence>
<gene>
    <name evidence="2" type="ORF">ERS132410_02158</name>
    <name evidence="3" type="ORF">ERS132521_02160</name>
</gene>
<organism evidence="2 5">
    <name type="scientific">Streptococcus suis</name>
    <dbReference type="NCBI Taxonomy" id="1307"/>
    <lineage>
        <taxon>Bacteria</taxon>
        <taxon>Bacillati</taxon>
        <taxon>Bacillota</taxon>
        <taxon>Bacilli</taxon>
        <taxon>Lactobacillales</taxon>
        <taxon>Streptococcaceae</taxon>
        <taxon>Streptococcus</taxon>
    </lineage>
</organism>
<protein>
    <submittedName>
        <fullName evidence="2">Suppressor of fused protein (SUFU)</fullName>
    </submittedName>
</protein>
<feature type="domain" description="Suppressor of fused-like" evidence="1">
    <location>
        <begin position="34"/>
        <end position="186"/>
    </location>
</feature>
<dbReference type="Proteomes" id="UP000072353">
    <property type="component" value="Unassembled WGS sequence"/>
</dbReference>
<reference evidence="4 5" key="1">
    <citation type="submission" date="2016-02" db="EMBL/GenBank/DDBJ databases">
        <authorList>
            <consortium name="Pathogen Informatics"/>
        </authorList>
    </citation>
    <scope>NUCLEOTIDE SEQUENCE [LARGE SCALE GENOMIC DNA]</scope>
    <source>
        <strain evidence="2 5">LSS48</strain>
        <strain evidence="3 4">SS975</strain>
    </source>
</reference>
<dbReference type="RefSeq" id="WP_024408498.1">
    <property type="nucleotide sequence ID" value="NZ_CEHU01000011.1"/>
</dbReference>
<sequence>MKFDVKIVANHILNSVGGTPKVQRFYNSNKNQFIDIFQSHNNPMNTVNTFSTIGLSMYSIDRKFADDSELRVEFIAASPAENTLFANVLASCSFNIISGTHTCSHGTVFTNILDQYFEGINMKHIMFVSPSLWNIDDLLFDDRTITWLMALPISEKELEYLRNNGSDQLEQLFEEQQIDFYDLNRPDVVFR</sequence>
<dbReference type="InterPro" id="IPR020941">
    <property type="entry name" value="SUFU-like_domain"/>
</dbReference>
<name>A0A116LXM0_STRSU</name>
<evidence type="ECO:0000259" key="1">
    <source>
        <dbReference type="Pfam" id="PF05076"/>
    </source>
</evidence>